<dbReference type="OrthoDB" id="3014581at2759"/>
<dbReference type="GO" id="GO:0008270">
    <property type="term" value="F:zinc ion binding"/>
    <property type="evidence" value="ECO:0007669"/>
    <property type="project" value="InterPro"/>
</dbReference>
<evidence type="ECO:0000259" key="4">
    <source>
        <dbReference type="Pfam" id="PF04082"/>
    </source>
</evidence>
<accession>A0A3M6X6V1</accession>
<evidence type="ECO:0000313" key="5">
    <source>
        <dbReference type="EMBL" id="RMX86310.1"/>
    </source>
</evidence>
<evidence type="ECO:0000256" key="2">
    <source>
        <dbReference type="ARBA" id="ARBA00023242"/>
    </source>
</evidence>
<dbReference type="GO" id="GO:0003677">
    <property type="term" value="F:DNA binding"/>
    <property type="evidence" value="ECO:0007669"/>
    <property type="project" value="InterPro"/>
</dbReference>
<evidence type="ECO:0000256" key="1">
    <source>
        <dbReference type="ARBA" id="ARBA00004123"/>
    </source>
</evidence>
<dbReference type="EMBL" id="QWIJ01000173">
    <property type="protein sequence ID" value="RMX86310.1"/>
    <property type="molecule type" value="Genomic_DNA"/>
</dbReference>
<dbReference type="AlphaFoldDB" id="A0A3M6X6V1"/>
<proteinExistence type="predicted"/>
<dbReference type="GO" id="GO:0005634">
    <property type="term" value="C:nucleus"/>
    <property type="evidence" value="ECO:0007669"/>
    <property type="project" value="UniProtKB-SubCell"/>
</dbReference>
<dbReference type="PANTHER" id="PTHR31001:SF90">
    <property type="entry name" value="CENTROMERE DNA-BINDING PROTEIN COMPLEX CBF3 SUBUNIT B"/>
    <property type="match status" value="1"/>
</dbReference>
<dbReference type="Proteomes" id="UP000282582">
    <property type="component" value="Unassembled WGS sequence"/>
</dbReference>
<gene>
    <name evidence="6" type="ORF">D0867_12163</name>
    <name evidence="7" type="ORF">D0868_06779</name>
    <name evidence="5" type="ORF">D0869_03184</name>
</gene>
<feature type="domain" description="Xylanolytic transcriptional activator regulatory" evidence="4">
    <location>
        <begin position="244"/>
        <end position="321"/>
    </location>
</feature>
<comment type="subcellular location">
    <subcellularLocation>
        <location evidence="1">Nucleus</location>
    </subcellularLocation>
</comment>
<dbReference type="GO" id="GO:0006351">
    <property type="term" value="P:DNA-templated transcription"/>
    <property type="evidence" value="ECO:0007669"/>
    <property type="project" value="InterPro"/>
</dbReference>
<reference evidence="8 9" key="1">
    <citation type="journal article" date="2018" name="BMC Genomics">
        <title>Genomic evidence for intraspecific hybridization in a clonal and extremely halotolerant yeast.</title>
        <authorList>
            <person name="Gostincar C."/>
            <person name="Stajich J.E."/>
            <person name="Zupancic J."/>
            <person name="Zalar P."/>
            <person name="Gunde-Cimerman N."/>
        </authorList>
    </citation>
    <scope>NUCLEOTIDE SEQUENCE [LARGE SCALE GENOMIC DNA]</scope>
    <source>
        <strain evidence="7 10">EXF-6654</strain>
        <strain evidence="5 9">EXF-6656</strain>
        <strain evidence="6 8">EXF-6669</strain>
    </source>
</reference>
<dbReference type="Proteomes" id="UP000281245">
    <property type="component" value="Unassembled WGS sequence"/>
</dbReference>
<feature type="transmembrane region" description="Helical" evidence="3">
    <location>
        <begin position="515"/>
        <end position="537"/>
    </location>
</feature>
<evidence type="ECO:0000256" key="3">
    <source>
        <dbReference type="SAM" id="Phobius"/>
    </source>
</evidence>
<dbReference type="InterPro" id="IPR007219">
    <property type="entry name" value="XnlR_reg_dom"/>
</dbReference>
<evidence type="ECO:0000313" key="9">
    <source>
        <dbReference type="Proteomes" id="UP000281245"/>
    </source>
</evidence>
<dbReference type="PANTHER" id="PTHR31001">
    <property type="entry name" value="UNCHARACTERIZED TRANSCRIPTIONAL REGULATORY PROTEIN"/>
    <property type="match status" value="1"/>
</dbReference>
<keyword evidence="3" id="KW-0812">Transmembrane</keyword>
<evidence type="ECO:0000313" key="10">
    <source>
        <dbReference type="Proteomes" id="UP000282582"/>
    </source>
</evidence>
<dbReference type="Pfam" id="PF04082">
    <property type="entry name" value="Fungal_trans"/>
    <property type="match status" value="1"/>
</dbReference>
<evidence type="ECO:0000313" key="7">
    <source>
        <dbReference type="EMBL" id="RMY04764.1"/>
    </source>
</evidence>
<dbReference type="EMBL" id="QWIL01001830">
    <property type="protein sequence ID" value="RMX99258.1"/>
    <property type="molecule type" value="Genomic_DNA"/>
</dbReference>
<dbReference type="Proteomes" id="UP000271337">
    <property type="component" value="Unassembled WGS sequence"/>
</dbReference>
<dbReference type="EMBL" id="QWIK01000524">
    <property type="protein sequence ID" value="RMY04764.1"/>
    <property type="molecule type" value="Genomic_DNA"/>
</dbReference>
<organism evidence="5 9">
    <name type="scientific">Hortaea werneckii</name>
    <name type="common">Black yeast</name>
    <name type="synonym">Cladosporium werneckii</name>
    <dbReference type="NCBI Taxonomy" id="91943"/>
    <lineage>
        <taxon>Eukaryota</taxon>
        <taxon>Fungi</taxon>
        <taxon>Dikarya</taxon>
        <taxon>Ascomycota</taxon>
        <taxon>Pezizomycotina</taxon>
        <taxon>Dothideomycetes</taxon>
        <taxon>Dothideomycetidae</taxon>
        <taxon>Mycosphaerellales</taxon>
        <taxon>Teratosphaeriaceae</taxon>
        <taxon>Hortaea</taxon>
    </lineage>
</organism>
<sequence length="664" mass="75334">MWDIMSVTCIYKGVQTKPHVAVAPYATSEAELRAENTSIRERLERLEQAVFGRPQGFQTSDLAFESRLAPVEGLGNTSLASTNRAETENIKANSADSRWLETAGSLGSISLPPLRGAPKIVCVNSLSEISRIVSLDQINNLILLPSRVETWKLFKSYEDHLDALQHIIYVPHIQRAIEELYNAVDAGKLPQWSSAALILAITASIAGYWGLGEALQSFFASPNEAMSVSMYWTRCALDIMDFAWRTSTPDLETIQTSIVLVFLLYHLEGFSPKLRHLHGTAIMKARDIGLHLTDSAQAKRLEETREQIIDAEMRRRVWWHLASTDWSMSLAGSQHEGTYTVQRKHMQVNRPRNITDEDLATKAADFSRPSEETTANSYYLLRIQLAEECREAADLLWDIYTGQDPERIDYDRVTLLDSRFSGLLDRLPKALKLEHLNDDELKPEGVTAPQLMKQSYFTYLTIETRRSKIHLPYLLRAERDPRYEQSRTQCLASARNVLALRHILPHEQSQIGGPVILIGVLHHFFCAIVVLVMDLCVNRAAGNEEDRKLEVQDACRILENARERFGAANTFLESLMTVLRKHGVRLLRDSTASHPMPPTNNWTDVASNSLQPPMEDNGLQNSNDPFSDPLRFDNLWQSYFDMGSQIDPQSWNDIFNDLDMRLDP</sequence>
<evidence type="ECO:0000313" key="8">
    <source>
        <dbReference type="Proteomes" id="UP000271337"/>
    </source>
</evidence>
<keyword evidence="2" id="KW-0539">Nucleus</keyword>
<protein>
    <recommendedName>
        <fullName evidence="4">Xylanolytic transcriptional activator regulatory domain-containing protein</fullName>
    </recommendedName>
</protein>
<dbReference type="VEuPathDB" id="FungiDB:BTJ68_04846"/>
<keyword evidence="3" id="KW-0472">Membrane</keyword>
<dbReference type="InterPro" id="IPR050613">
    <property type="entry name" value="Sec_Metabolite_Reg"/>
</dbReference>
<evidence type="ECO:0000313" key="6">
    <source>
        <dbReference type="EMBL" id="RMX99258.1"/>
    </source>
</evidence>
<name>A0A3M6X6V1_HORWE</name>
<dbReference type="CDD" id="cd12148">
    <property type="entry name" value="fungal_TF_MHR"/>
    <property type="match status" value="1"/>
</dbReference>
<keyword evidence="3" id="KW-1133">Transmembrane helix</keyword>
<comment type="caution">
    <text evidence="5">The sequence shown here is derived from an EMBL/GenBank/DDBJ whole genome shotgun (WGS) entry which is preliminary data.</text>
</comment>